<gene>
    <name evidence="9" type="ORF">K470DRAFT_260655</name>
</gene>
<dbReference type="EMBL" id="MU006035">
    <property type="protein sequence ID" value="KAF2857620.1"/>
    <property type="molecule type" value="Genomic_DNA"/>
</dbReference>
<dbReference type="InterPro" id="IPR056773">
    <property type="entry name" value="WHD_ORC2"/>
</dbReference>
<dbReference type="PANTHER" id="PTHR14052:SF0">
    <property type="entry name" value="ORIGIN RECOGNITION COMPLEX SUBUNIT 2"/>
    <property type="match status" value="1"/>
</dbReference>
<dbReference type="GO" id="GO:0006260">
    <property type="term" value="P:DNA replication"/>
    <property type="evidence" value="ECO:0007669"/>
    <property type="project" value="UniProtKB-UniRule"/>
</dbReference>
<dbReference type="GO" id="GO:0003688">
    <property type="term" value="F:DNA replication origin binding"/>
    <property type="evidence" value="ECO:0007669"/>
    <property type="project" value="UniProtKB-UniRule"/>
</dbReference>
<evidence type="ECO:0000256" key="4">
    <source>
        <dbReference type="ARBA" id="ARBA00023242"/>
    </source>
</evidence>
<feature type="compositionally biased region" description="Basic residues" evidence="6">
    <location>
        <begin position="15"/>
        <end position="27"/>
    </location>
</feature>
<evidence type="ECO:0000256" key="5">
    <source>
        <dbReference type="RuleBase" id="RU368084"/>
    </source>
</evidence>
<feature type="region of interest" description="Disordered" evidence="6">
    <location>
        <begin position="129"/>
        <end position="172"/>
    </location>
</feature>
<comment type="similarity">
    <text evidence="2 5">Belongs to the ORC2 family.</text>
</comment>
<evidence type="ECO:0000313" key="9">
    <source>
        <dbReference type="EMBL" id="KAF2857620.1"/>
    </source>
</evidence>
<feature type="compositionally biased region" description="Basic and acidic residues" evidence="6">
    <location>
        <begin position="1"/>
        <end position="14"/>
    </location>
</feature>
<keyword evidence="3 5" id="KW-0235">DNA replication</keyword>
<accession>A0A6A7BQX8</accession>
<keyword evidence="4 5" id="KW-0539">Nucleus</keyword>
<evidence type="ECO:0000256" key="2">
    <source>
        <dbReference type="ARBA" id="ARBA00007421"/>
    </source>
</evidence>
<evidence type="ECO:0000256" key="1">
    <source>
        <dbReference type="ARBA" id="ARBA00004123"/>
    </source>
</evidence>
<feature type="domain" description="Origin recognition complex subunit 2 winged-helix" evidence="8">
    <location>
        <begin position="484"/>
        <end position="542"/>
    </location>
</feature>
<evidence type="ECO:0000256" key="3">
    <source>
        <dbReference type="ARBA" id="ARBA00022705"/>
    </source>
</evidence>
<feature type="compositionally biased region" description="Acidic residues" evidence="6">
    <location>
        <begin position="129"/>
        <end position="139"/>
    </location>
</feature>
<dbReference type="OrthoDB" id="346673at2759"/>
<dbReference type="InterPro" id="IPR007220">
    <property type="entry name" value="ORC2"/>
</dbReference>
<dbReference type="Pfam" id="PF24882">
    <property type="entry name" value="WHD_ORC2"/>
    <property type="match status" value="1"/>
</dbReference>
<evidence type="ECO:0000259" key="8">
    <source>
        <dbReference type="Pfam" id="PF24882"/>
    </source>
</evidence>
<dbReference type="PANTHER" id="PTHR14052">
    <property type="entry name" value="ORIGIN RECOGNITION COMPLEX SUBUNIT 2"/>
    <property type="match status" value="1"/>
</dbReference>
<evidence type="ECO:0000259" key="7">
    <source>
        <dbReference type="Pfam" id="PF04084"/>
    </source>
</evidence>
<feature type="region of interest" description="Disordered" evidence="6">
    <location>
        <begin position="1"/>
        <end position="81"/>
    </location>
</feature>
<name>A0A6A7BQX8_9PEZI</name>
<reference evidence="9" key="1">
    <citation type="journal article" date="2020" name="Stud. Mycol.">
        <title>101 Dothideomycetes genomes: a test case for predicting lifestyles and emergence of pathogens.</title>
        <authorList>
            <person name="Haridas S."/>
            <person name="Albert R."/>
            <person name="Binder M."/>
            <person name="Bloem J."/>
            <person name="Labutti K."/>
            <person name="Salamov A."/>
            <person name="Andreopoulos B."/>
            <person name="Baker S."/>
            <person name="Barry K."/>
            <person name="Bills G."/>
            <person name="Bluhm B."/>
            <person name="Cannon C."/>
            <person name="Castanera R."/>
            <person name="Culley D."/>
            <person name="Daum C."/>
            <person name="Ezra D."/>
            <person name="Gonzalez J."/>
            <person name="Henrissat B."/>
            <person name="Kuo A."/>
            <person name="Liang C."/>
            <person name="Lipzen A."/>
            <person name="Lutzoni F."/>
            <person name="Magnuson J."/>
            <person name="Mondo S."/>
            <person name="Nolan M."/>
            <person name="Ohm R."/>
            <person name="Pangilinan J."/>
            <person name="Park H.-J."/>
            <person name="Ramirez L."/>
            <person name="Alfaro M."/>
            <person name="Sun H."/>
            <person name="Tritt A."/>
            <person name="Yoshinaga Y."/>
            <person name="Zwiers L.-H."/>
            <person name="Turgeon B."/>
            <person name="Goodwin S."/>
            <person name="Spatafora J."/>
            <person name="Crous P."/>
            <person name="Grigoriev I."/>
        </authorList>
    </citation>
    <scope>NUCLEOTIDE SEQUENCE</scope>
    <source>
        <strain evidence="9">CBS 480.64</strain>
    </source>
</reference>
<sequence length="552" mass="62121">MPKRKSLDVPDTRPKKSQRRQSPKRQPHPGLRPTTRDEPDDAQLSKKVLFSTPTRRDKHPQSKTAETPIAIRNDRSARKRSQRILVVHDSDVEEDEFEGEVAIAQQIWDDEEATRVDDGDTNVEEVVVVEEEEEEEEEPSLAPEPTAKAGRRRGRPGKLLPSPSPPPDLTPHERYFLQNRTGTTKTSASTLAADQLLNHDDYLAQINAHTDPHAAHITRLGRLHERAFDQWNFELDAGFNLCLYGYGSKRSLVMEFAERVYDLSNGRRTIVVFNGYAPGTTIREMLITLAQAALPKGTKLPTHPNSLVDLLLSSLTGSSKITLVMHSLDHIYVRKSATQSLLARLAAHPSISLIATCDTPHFPLLWDAGLVRQFHFLFHDATTFQPYTIELDAVEEVNTLLGRHGTRLNGKDGVHYVLQSLPENARALFRILVAEQLALADTTAGEEVENNEPVDMLGAEHDEDALHQQPTPARRARRQKQKLPPMHGVEYRTLYQKAVEEFVCSSELSFRTLLKEFRDHQMVDSTRDAAGTEKLSVPFGRTELEGLLESLV</sequence>
<proteinExistence type="inferred from homology"/>
<protein>
    <recommendedName>
        <fullName evidence="5">Origin recognition complex subunit 2</fullName>
    </recommendedName>
</protein>
<comment type="subunit">
    <text evidence="5">Component of the origin recognition complex (ORC).</text>
</comment>
<comment type="function">
    <text evidence="5">Component of the origin recognition complex (ORC) that binds origins of replication. DNA-binding is ATP-dependent. ORC is required to assemble the pre-replication complex necessary to initiate DNA replication.</text>
</comment>
<comment type="subcellular location">
    <subcellularLocation>
        <location evidence="1 5">Nucleus</location>
    </subcellularLocation>
</comment>
<dbReference type="GO" id="GO:0005664">
    <property type="term" value="C:nuclear origin of replication recognition complex"/>
    <property type="evidence" value="ECO:0007669"/>
    <property type="project" value="UniProtKB-UniRule"/>
</dbReference>
<keyword evidence="10" id="KW-1185">Reference proteome</keyword>
<feature type="domain" description="Origin recognition complex subunit 2 RecA-like" evidence="7">
    <location>
        <begin position="217"/>
        <end position="381"/>
    </location>
</feature>
<dbReference type="Pfam" id="PF04084">
    <property type="entry name" value="RecA-like_ORC2"/>
    <property type="match status" value="1"/>
</dbReference>
<dbReference type="Proteomes" id="UP000799421">
    <property type="component" value="Unassembled WGS sequence"/>
</dbReference>
<organism evidence="9 10">
    <name type="scientific">Piedraia hortae CBS 480.64</name>
    <dbReference type="NCBI Taxonomy" id="1314780"/>
    <lineage>
        <taxon>Eukaryota</taxon>
        <taxon>Fungi</taxon>
        <taxon>Dikarya</taxon>
        <taxon>Ascomycota</taxon>
        <taxon>Pezizomycotina</taxon>
        <taxon>Dothideomycetes</taxon>
        <taxon>Dothideomycetidae</taxon>
        <taxon>Capnodiales</taxon>
        <taxon>Piedraiaceae</taxon>
        <taxon>Piedraia</taxon>
    </lineage>
</organism>
<evidence type="ECO:0000313" key="10">
    <source>
        <dbReference type="Proteomes" id="UP000799421"/>
    </source>
</evidence>
<dbReference type="InterPro" id="IPR056772">
    <property type="entry name" value="RecA-like_ORC2"/>
</dbReference>
<evidence type="ECO:0000256" key="6">
    <source>
        <dbReference type="SAM" id="MobiDB-lite"/>
    </source>
</evidence>
<dbReference type="AlphaFoldDB" id="A0A6A7BQX8"/>